<keyword evidence="1" id="KW-0472">Membrane</keyword>
<feature type="domain" description="OmpA-like" evidence="4">
    <location>
        <begin position="297"/>
        <end position="405"/>
    </location>
</feature>
<dbReference type="InterPro" id="IPR050330">
    <property type="entry name" value="Bact_OuterMem_StrucFunc"/>
</dbReference>
<dbReference type="Gene3D" id="3.30.1330.60">
    <property type="entry name" value="OmpA-like domain"/>
    <property type="match status" value="1"/>
</dbReference>
<organism evidence="5 6">
    <name type="scientific">Candidatus Merdivivens faecigallinarum</name>
    <dbReference type="NCBI Taxonomy" id="2840871"/>
    <lineage>
        <taxon>Bacteria</taxon>
        <taxon>Pseudomonadati</taxon>
        <taxon>Bacteroidota</taxon>
        <taxon>Bacteroidia</taxon>
        <taxon>Bacteroidales</taxon>
        <taxon>Muribaculaceae</taxon>
        <taxon>Muribaculaceae incertae sedis</taxon>
        <taxon>Candidatus Merdivivens</taxon>
    </lineage>
</organism>
<dbReference type="Pfam" id="PF00691">
    <property type="entry name" value="OmpA"/>
    <property type="match status" value="1"/>
</dbReference>
<feature type="chain" id="PRO_5038781407" evidence="3">
    <location>
        <begin position="21"/>
        <end position="405"/>
    </location>
</feature>
<reference evidence="5" key="2">
    <citation type="journal article" date="2021" name="PeerJ">
        <title>Extensive microbial diversity within the chicken gut microbiome revealed by metagenomics and culture.</title>
        <authorList>
            <person name="Gilroy R."/>
            <person name="Ravi A."/>
            <person name="Getino M."/>
            <person name="Pursley I."/>
            <person name="Horton D.L."/>
            <person name="Alikhan N.F."/>
            <person name="Baker D."/>
            <person name="Gharbi K."/>
            <person name="Hall N."/>
            <person name="Watson M."/>
            <person name="Adriaenssens E.M."/>
            <person name="Foster-Nyarko E."/>
            <person name="Jarju S."/>
            <person name="Secka A."/>
            <person name="Antonio M."/>
            <person name="Oren A."/>
            <person name="Chaudhuri R.R."/>
            <person name="La Ragione R."/>
            <person name="Hildebrand F."/>
            <person name="Pallen M.J."/>
        </authorList>
    </citation>
    <scope>NUCLEOTIDE SEQUENCE</scope>
    <source>
        <strain evidence="5">B3-2255</strain>
    </source>
</reference>
<sequence length="405" mass="44504">MKKFLLATLLLSFFSVVALSAAETDTTKAAVDKYPSFKGFMTNKFWDNWELSASVGTGFAIYSGGNYGTFGQKFGFSGEISAAKWFHPVVAVRVGLMGGQYGTVHPDLGKVNWPYIFTHVDAMVNLSNWIGGYREDRVYYAVPFAGMGLFASNFTDKAQAATQTGNRLLDFAFTAGIINKFRVSPSVDINLELKGILGRAKMNPVVSPSRGAFLGTANISVGVTYRFGKRDFVRGAAGYSLEDIDALKQAVKEAKQNAKDTEEKMNAKLADCQAKQAAAQKRADDAEKRMAEQKAQYEREASIPSQTVFFDYGMAVLSKSDKIRLEVFKDQVLAGPKDHVYTVTGYADFKTGKDKYNVKLAEKRARVVYNYLVKLGVPESQLTYTGTDAAEQPNIGEGNQFVTVK</sequence>
<dbReference type="PANTHER" id="PTHR30329:SF21">
    <property type="entry name" value="LIPOPROTEIN YIAD-RELATED"/>
    <property type="match status" value="1"/>
</dbReference>
<feature type="coiled-coil region" evidence="2">
    <location>
        <begin position="241"/>
        <end position="303"/>
    </location>
</feature>
<dbReference type="AlphaFoldDB" id="A0A9D9NQH0"/>
<dbReference type="InterPro" id="IPR036737">
    <property type="entry name" value="OmpA-like_sf"/>
</dbReference>
<dbReference type="Proteomes" id="UP000823772">
    <property type="component" value="Unassembled WGS sequence"/>
</dbReference>
<comment type="caution">
    <text evidence="5">The sequence shown here is derived from an EMBL/GenBank/DDBJ whole genome shotgun (WGS) entry which is preliminary data.</text>
</comment>
<feature type="signal peptide" evidence="3">
    <location>
        <begin position="1"/>
        <end position="20"/>
    </location>
</feature>
<keyword evidence="2" id="KW-0175">Coiled coil</keyword>
<dbReference type="CDD" id="cd07185">
    <property type="entry name" value="OmpA_C-like"/>
    <property type="match status" value="1"/>
</dbReference>
<protein>
    <submittedName>
        <fullName evidence="5">OmpA family protein</fullName>
    </submittedName>
</protein>
<evidence type="ECO:0000259" key="4">
    <source>
        <dbReference type="PROSITE" id="PS51123"/>
    </source>
</evidence>
<evidence type="ECO:0000313" key="5">
    <source>
        <dbReference type="EMBL" id="MBO8481653.1"/>
    </source>
</evidence>
<evidence type="ECO:0000256" key="1">
    <source>
        <dbReference type="PROSITE-ProRule" id="PRU00473"/>
    </source>
</evidence>
<evidence type="ECO:0000256" key="2">
    <source>
        <dbReference type="SAM" id="Coils"/>
    </source>
</evidence>
<dbReference type="EMBL" id="JADILY010000081">
    <property type="protein sequence ID" value="MBO8481653.1"/>
    <property type="molecule type" value="Genomic_DNA"/>
</dbReference>
<dbReference type="InterPro" id="IPR006665">
    <property type="entry name" value="OmpA-like"/>
</dbReference>
<dbReference type="PANTHER" id="PTHR30329">
    <property type="entry name" value="STATOR ELEMENT OF FLAGELLAR MOTOR COMPLEX"/>
    <property type="match status" value="1"/>
</dbReference>
<gene>
    <name evidence="5" type="ORF">IAC87_03800</name>
</gene>
<reference evidence="5" key="1">
    <citation type="submission" date="2020-10" db="EMBL/GenBank/DDBJ databases">
        <authorList>
            <person name="Gilroy R."/>
        </authorList>
    </citation>
    <scope>NUCLEOTIDE SEQUENCE</scope>
    <source>
        <strain evidence="5">B3-2255</strain>
    </source>
</reference>
<dbReference type="SUPFAM" id="SSF103088">
    <property type="entry name" value="OmpA-like"/>
    <property type="match status" value="1"/>
</dbReference>
<dbReference type="PROSITE" id="PS51123">
    <property type="entry name" value="OMPA_2"/>
    <property type="match status" value="1"/>
</dbReference>
<accession>A0A9D9NQH0</accession>
<name>A0A9D9NQH0_9BACT</name>
<evidence type="ECO:0000313" key="6">
    <source>
        <dbReference type="Proteomes" id="UP000823772"/>
    </source>
</evidence>
<proteinExistence type="predicted"/>
<keyword evidence="3" id="KW-0732">Signal</keyword>
<dbReference type="GO" id="GO:0016020">
    <property type="term" value="C:membrane"/>
    <property type="evidence" value="ECO:0007669"/>
    <property type="project" value="UniProtKB-UniRule"/>
</dbReference>
<evidence type="ECO:0000256" key="3">
    <source>
        <dbReference type="SAM" id="SignalP"/>
    </source>
</evidence>